<feature type="non-terminal residue" evidence="1">
    <location>
        <position position="1"/>
    </location>
</feature>
<keyword evidence="2" id="KW-1185">Reference proteome</keyword>
<gene>
    <name evidence="1" type="ORF">LTS18_006604</name>
</gene>
<name>A0ACC3DQH7_9PEZI</name>
<evidence type="ECO:0000313" key="2">
    <source>
        <dbReference type="Proteomes" id="UP001186974"/>
    </source>
</evidence>
<evidence type="ECO:0000313" key="1">
    <source>
        <dbReference type="EMBL" id="KAK3078793.1"/>
    </source>
</evidence>
<organism evidence="1 2">
    <name type="scientific">Coniosporium uncinatum</name>
    <dbReference type="NCBI Taxonomy" id="93489"/>
    <lineage>
        <taxon>Eukaryota</taxon>
        <taxon>Fungi</taxon>
        <taxon>Dikarya</taxon>
        <taxon>Ascomycota</taxon>
        <taxon>Pezizomycotina</taxon>
        <taxon>Dothideomycetes</taxon>
        <taxon>Dothideomycetes incertae sedis</taxon>
        <taxon>Coniosporium</taxon>
    </lineage>
</organism>
<sequence length="240" mass="27152">EPAEYAALEDTYSPALHRINQAIRWRAVHPTEEVPPPYEILTKYMNPPEDLIKNAQPHLDKLIAAADVKKVPPKQKGRKRTRQDMEKPLSGLDIDALLGGEKRVRISADNAVPEFKQMLANADAIPVIADAMKQMSTIVRDHIRHSVGDSGYGRAVEGIRVMREEMVELEEPGQYNEFLRDLKEKLLGGELGGDRGEMWWQIRANRLGLIDKRLSHVSDVAEEDAKKFLSSKLDTDLPMR</sequence>
<dbReference type="Proteomes" id="UP001186974">
    <property type="component" value="Unassembled WGS sequence"/>
</dbReference>
<proteinExistence type="predicted"/>
<accession>A0ACC3DQH7</accession>
<comment type="caution">
    <text evidence="1">The sequence shown here is derived from an EMBL/GenBank/DDBJ whole genome shotgun (WGS) entry which is preliminary data.</text>
</comment>
<dbReference type="EMBL" id="JAWDJW010001609">
    <property type="protein sequence ID" value="KAK3078793.1"/>
    <property type="molecule type" value="Genomic_DNA"/>
</dbReference>
<reference evidence="1" key="1">
    <citation type="submission" date="2024-09" db="EMBL/GenBank/DDBJ databases">
        <title>Black Yeasts Isolated from many extreme environments.</title>
        <authorList>
            <person name="Coleine C."/>
            <person name="Stajich J.E."/>
            <person name="Selbmann L."/>
        </authorList>
    </citation>
    <scope>NUCLEOTIDE SEQUENCE</scope>
    <source>
        <strain evidence="1">CCFEE 5737</strain>
    </source>
</reference>
<protein>
    <submittedName>
        <fullName evidence="1">Uncharacterized protein</fullName>
    </submittedName>
</protein>